<dbReference type="Pfam" id="PF02597">
    <property type="entry name" value="ThiS"/>
    <property type="match status" value="1"/>
</dbReference>
<sequence length="67" mass="7438">MNLKINGDLVEVPNDLKTVSDLLAHFNLQERVVIIEHNQDIIAKENHHIATLSDGDQIEIVHFVGGG</sequence>
<keyword evidence="2" id="KW-1185">Reference proteome</keyword>
<accession>A0ABW4LV95</accession>
<reference evidence="2" key="1">
    <citation type="journal article" date="2019" name="Int. J. Syst. Evol. Microbiol.">
        <title>The Global Catalogue of Microorganisms (GCM) 10K type strain sequencing project: providing services to taxonomists for standard genome sequencing and annotation.</title>
        <authorList>
            <consortium name="The Broad Institute Genomics Platform"/>
            <consortium name="The Broad Institute Genome Sequencing Center for Infectious Disease"/>
            <person name="Wu L."/>
            <person name="Ma J."/>
        </authorList>
    </citation>
    <scope>NUCLEOTIDE SEQUENCE [LARGE SCALE GENOMIC DNA]</scope>
    <source>
        <strain evidence="2">CCUG 49339</strain>
    </source>
</reference>
<evidence type="ECO:0000313" key="2">
    <source>
        <dbReference type="Proteomes" id="UP001597214"/>
    </source>
</evidence>
<dbReference type="PANTHER" id="PTHR34472">
    <property type="entry name" value="SULFUR CARRIER PROTEIN THIS"/>
    <property type="match status" value="1"/>
</dbReference>
<comment type="caution">
    <text evidence="1">The sequence shown here is derived from an EMBL/GenBank/DDBJ whole genome shotgun (WGS) entry which is preliminary data.</text>
</comment>
<dbReference type="PANTHER" id="PTHR34472:SF1">
    <property type="entry name" value="SULFUR CARRIER PROTEIN THIS"/>
    <property type="match status" value="1"/>
</dbReference>
<organism evidence="1 2">
    <name type="scientific">Bacillus salitolerans</name>
    <dbReference type="NCBI Taxonomy" id="1437434"/>
    <lineage>
        <taxon>Bacteria</taxon>
        <taxon>Bacillati</taxon>
        <taxon>Bacillota</taxon>
        <taxon>Bacilli</taxon>
        <taxon>Bacillales</taxon>
        <taxon>Bacillaceae</taxon>
        <taxon>Bacillus</taxon>
    </lineage>
</organism>
<dbReference type="Gene3D" id="3.10.20.30">
    <property type="match status" value="1"/>
</dbReference>
<dbReference type="InterPro" id="IPR012675">
    <property type="entry name" value="Beta-grasp_dom_sf"/>
</dbReference>
<dbReference type="SUPFAM" id="SSF54285">
    <property type="entry name" value="MoaD/ThiS"/>
    <property type="match status" value="1"/>
</dbReference>
<dbReference type="InterPro" id="IPR016155">
    <property type="entry name" value="Mopterin_synth/thiamin_S_b"/>
</dbReference>
<protein>
    <submittedName>
        <fullName evidence="1">Sulfur carrier protein ThiS</fullName>
    </submittedName>
</protein>
<evidence type="ECO:0000313" key="1">
    <source>
        <dbReference type="EMBL" id="MFD1739072.1"/>
    </source>
</evidence>
<dbReference type="CDD" id="cd00565">
    <property type="entry name" value="Ubl_ThiS"/>
    <property type="match status" value="1"/>
</dbReference>
<name>A0ABW4LV95_9BACI</name>
<dbReference type="InterPro" id="IPR003749">
    <property type="entry name" value="ThiS/MoaD-like"/>
</dbReference>
<dbReference type="EMBL" id="JBHUEM010000052">
    <property type="protein sequence ID" value="MFD1739072.1"/>
    <property type="molecule type" value="Genomic_DNA"/>
</dbReference>
<proteinExistence type="predicted"/>
<gene>
    <name evidence="1" type="primary">thiS</name>
    <name evidence="1" type="ORF">ACFSCX_21415</name>
</gene>
<dbReference type="Proteomes" id="UP001597214">
    <property type="component" value="Unassembled WGS sequence"/>
</dbReference>
<dbReference type="InterPro" id="IPR010035">
    <property type="entry name" value="Thi_S"/>
</dbReference>
<dbReference type="NCBIfam" id="TIGR01683">
    <property type="entry name" value="thiS"/>
    <property type="match status" value="1"/>
</dbReference>
<dbReference type="RefSeq" id="WP_377930295.1">
    <property type="nucleotide sequence ID" value="NZ_JBHUEM010000052.1"/>
</dbReference>